<dbReference type="InterPro" id="IPR036390">
    <property type="entry name" value="WH_DNA-bd_sf"/>
</dbReference>
<dbReference type="SUPFAM" id="SSF46785">
    <property type="entry name" value="Winged helix' DNA-binding domain"/>
    <property type="match status" value="1"/>
</dbReference>
<dbReference type="CDD" id="cd05466">
    <property type="entry name" value="PBP2_LTTR_substrate"/>
    <property type="match status" value="1"/>
</dbReference>
<dbReference type="Pfam" id="PF00126">
    <property type="entry name" value="HTH_1"/>
    <property type="match status" value="1"/>
</dbReference>
<organism evidence="7 8">
    <name type="scientific">Vibrio quintilis</name>
    <dbReference type="NCBI Taxonomy" id="1117707"/>
    <lineage>
        <taxon>Bacteria</taxon>
        <taxon>Pseudomonadati</taxon>
        <taxon>Pseudomonadota</taxon>
        <taxon>Gammaproteobacteria</taxon>
        <taxon>Vibrionales</taxon>
        <taxon>Vibrionaceae</taxon>
        <taxon>Vibrio</taxon>
    </lineage>
</organism>
<dbReference type="PANTHER" id="PTHR30126:SF94">
    <property type="entry name" value="LYSR FAMILY TRANSCRIPTIONAL REGULATOR"/>
    <property type="match status" value="1"/>
</dbReference>
<feature type="compositionally biased region" description="Polar residues" evidence="5">
    <location>
        <begin position="281"/>
        <end position="291"/>
    </location>
</feature>
<keyword evidence="3 7" id="KW-0238">DNA-binding</keyword>
<dbReference type="PROSITE" id="PS50931">
    <property type="entry name" value="HTH_LYSR"/>
    <property type="match status" value="1"/>
</dbReference>
<dbReference type="InterPro" id="IPR000847">
    <property type="entry name" value="LysR_HTH_N"/>
</dbReference>
<sequence length="301" mass="32932">MLLEGIETLLVLSKEGTMSRTASQLYISQSAVSKRITRLENTLGKKLVVPDGRHIKLTNDAKQLIDAVGPGFHQLTGLIYDQQALEDDTLIRLDCSETLAASHLCHVIKEHLTQDPFIRITTNHTPRIIENVSSGKATIGFCAGHLPGSHGLKTYHLNDEPFFIISSKPLKKLPSQLITIDLSNPANMYQASVLNQQNITPVMEMDSYTAAAKLALSDVAPALIPLSVIKILEIPQANYFHFNELIPLDRPVSLCLRNMTFRSPRIKALITAIADAVPTATSMPSECTSSPPKGESISDLC</sequence>
<dbReference type="EMBL" id="FRFG01000028">
    <property type="protein sequence ID" value="SHO56702.1"/>
    <property type="molecule type" value="Genomic_DNA"/>
</dbReference>
<evidence type="ECO:0000259" key="6">
    <source>
        <dbReference type="PROSITE" id="PS50931"/>
    </source>
</evidence>
<dbReference type="Pfam" id="PF03466">
    <property type="entry name" value="LysR_substrate"/>
    <property type="match status" value="1"/>
</dbReference>
<evidence type="ECO:0000256" key="5">
    <source>
        <dbReference type="SAM" id="MobiDB-lite"/>
    </source>
</evidence>
<keyword evidence="2" id="KW-0805">Transcription regulation</keyword>
<evidence type="ECO:0000313" key="8">
    <source>
        <dbReference type="Proteomes" id="UP000184600"/>
    </source>
</evidence>
<evidence type="ECO:0000256" key="4">
    <source>
        <dbReference type="ARBA" id="ARBA00023163"/>
    </source>
</evidence>
<dbReference type="OrthoDB" id="5297558at2"/>
<dbReference type="AlphaFoldDB" id="A0A1M7YVV0"/>
<name>A0A1M7YVV0_9VIBR</name>
<proteinExistence type="inferred from homology"/>
<protein>
    <submittedName>
        <fullName evidence="7">DNA-binding transcriptional regulator IlvY</fullName>
    </submittedName>
</protein>
<keyword evidence="8" id="KW-1185">Reference proteome</keyword>
<dbReference type="GO" id="GO:0000976">
    <property type="term" value="F:transcription cis-regulatory region binding"/>
    <property type="evidence" value="ECO:0007669"/>
    <property type="project" value="TreeGrafter"/>
</dbReference>
<dbReference type="InterPro" id="IPR005119">
    <property type="entry name" value="LysR_subst-bd"/>
</dbReference>
<accession>A0A1M7YVV0</accession>
<dbReference type="RefSeq" id="WP_073582947.1">
    <property type="nucleotide sequence ID" value="NZ_AP024897.1"/>
</dbReference>
<dbReference type="Proteomes" id="UP000184600">
    <property type="component" value="Unassembled WGS sequence"/>
</dbReference>
<dbReference type="Gene3D" id="3.40.190.290">
    <property type="match status" value="1"/>
</dbReference>
<reference evidence="8" key="1">
    <citation type="submission" date="2016-12" db="EMBL/GenBank/DDBJ databases">
        <authorList>
            <person name="Rodrigo-Torres L."/>
            <person name="Arahal R.D."/>
            <person name="Lucena T."/>
        </authorList>
    </citation>
    <scope>NUCLEOTIDE SEQUENCE [LARGE SCALE GENOMIC DNA]</scope>
</reference>
<evidence type="ECO:0000256" key="3">
    <source>
        <dbReference type="ARBA" id="ARBA00023125"/>
    </source>
</evidence>
<gene>
    <name evidence="7" type="ORF">VQ7734_02471</name>
</gene>
<evidence type="ECO:0000256" key="2">
    <source>
        <dbReference type="ARBA" id="ARBA00023015"/>
    </source>
</evidence>
<comment type="similarity">
    <text evidence="1">Belongs to the LysR transcriptional regulatory family.</text>
</comment>
<feature type="domain" description="HTH lysR-type" evidence="6">
    <location>
        <begin position="1"/>
        <end position="58"/>
    </location>
</feature>
<evidence type="ECO:0000256" key="1">
    <source>
        <dbReference type="ARBA" id="ARBA00009437"/>
    </source>
</evidence>
<dbReference type="GO" id="GO:0003700">
    <property type="term" value="F:DNA-binding transcription factor activity"/>
    <property type="evidence" value="ECO:0007669"/>
    <property type="project" value="InterPro"/>
</dbReference>
<dbReference type="Gene3D" id="1.10.10.10">
    <property type="entry name" value="Winged helix-like DNA-binding domain superfamily/Winged helix DNA-binding domain"/>
    <property type="match status" value="1"/>
</dbReference>
<dbReference type="SUPFAM" id="SSF53850">
    <property type="entry name" value="Periplasmic binding protein-like II"/>
    <property type="match status" value="1"/>
</dbReference>
<dbReference type="PRINTS" id="PR00039">
    <property type="entry name" value="HTHLYSR"/>
</dbReference>
<feature type="region of interest" description="Disordered" evidence="5">
    <location>
        <begin position="281"/>
        <end position="301"/>
    </location>
</feature>
<dbReference type="STRING" id="1117707.VQ7734_02471"/>
<dbReference type="PANTHER" id="PTHR30126">
    <property type="entry name" value="HTH-TYPE TRANSCRIPTIONAL REGULATOR"/>
    <property type="match status" value="1"/>
</dbReference>
<evidence type="ECO:0000313" key="7">
    <source>
        <dbReference type="EMBL" id="SHO56702.1"/>
    </source>
</evidence>
<keyword evidence="4" id="KW-0804">Transcription</keyword>
<dbReference type="InterPro" id="IPR036388">
    <property type="entry name" value="WH-like_DNA-bd_sf"/>
</dbReference>